<dbReference type="RefSeq" id="WP_183495540.1">
    <property type="nucleotide sequence ID" value="NZ_JACIFF010000004.1"/>
</dbReference>
<dbReference type="Gene3D" id="2.60.40.2030">
    <property type="match status" value="1"/>
</dbReference>
<organism evidence="2 3">
    <name type="scientific">Neolewinella aquimaris</name>
    <dbReference type="NCBI Taxonomy" id="1835722"/>
    <lineage>
        <taxon>Bacteria</taxon>
        <taxon>Pseudomonadati</taxon>
        <taxon>Bacteroidota</taxon>
        <taxon>Saprospiria</taxon>
        <taxon>Saprospirales</taxon>
        <taxon>Lewinellaceae</taxon>
        <taxon>Neolewinella</taxon>
    </lineage>
</organism>
<dbReference type="GO" id="GO:0003824">
    <property type="term" value="F:catalytic activity"/>
    <property type="evidence" value="ECO:0007669"/>
    <property type="project" value="InterPro"/>
</dbReference>
<dbReference type="Gene3D" id="3.60.10.10">
    <property type="entry name" value="Endonuclease/exonuclease/phosphatase"/>
    <property type="match status" value="1"/>
</dbReference>
<evidence type="ECO:0000259" key="1">
    <source>
        <dbReference type="Pfam" id="PF03372"/>
    </source>
</evidence>
<dbReference type="Proteomes" id="UP000576209">
    <property type="component" value="Unassembled WGS sequence"/>
</dbReference>
<dbReference type="NCBIfam" id="NF033681">
    <property type="entry name" value="ExeM_NucH_DNase"/>
    <property type="match status" value="1"/>
</dbReference>
<dbReference type="SUPFAM" id="SSF56219">
    <property type="entry name" value="DNase I-like"/>
    <property type="match status" value="1"/>
</dbReference>
<reference evidence="2 3" key="1">
    <citation type="submission" date="2020-08" db="EMBL/GenBank/DDBJ databases">
        <title>Genomic Encyclopedia of Type Strains, Phase IV (KMG-IV): sequencing the most valuable type-strain genomes for metagenomic binning, comparative biology and taxonomic classification.</title>
        <authorList>
            <person name="Goeker M."/>
        </authorList>
    </citation>
    <scope>NUCLEOTIDE SEQUENCE [LARGE SCALE GENOMIC DNA]</scope>
    <source>
        <strain evidence="2 3">DSM 105137</strain>
    </source>
</reference>
<dbReference type="EMBL" id="JACIFF010000004">
    <property type="protein sequence ID" value="MBB4079288.1"/>
    <property type="molecule type" value="Genomic_DNA"/>
</dbReference>
<dbReference type="CDD" id="cd10283">
    <property type="entry name" value="MnuA_DNase1-like"/>
    <property type="match status" value="1"/>
</dbReference>
<dbReference type="PANTHER" id="PTHR42834:SF1">
    <property type="entry name" value="ENDONUCLEASE_EXONUCLEASE_PHOSPHATASE FAMILY PROTEIN (AFU_ORTHOLOGUE AFUA_3G09210)"/>
    <property type="match status" value="1"/>
</dbReference>
<dbReference type="InterPro" id="IPR005135">
    <property type="entry name" value="Endo/exonuclease/phosphatase"/>
</dbReference>
<accession>A0A840EBA1</accession>
<proteinExistence type="predicted"/>
<dbReference type="InterPro" id="IPR036691">
    <property type="entry name" value="Endo/exonu/phosph_ase_sf"/>
</dbReference>
<dbReference type="AlphaFoldDB" id="A0A840EBA1"/>
<dbReference type="Pfam" id="PF03372">
    <property type="entry name" value="Exo_endo_phos"/>
    <property type="match status" value="1"/>
</dbReference>
<protein>
    <recommendedName>
        <fullName evidence="1">Endonuclease/exonuclease/phosphatase domain-containing protein</fullName>
    </recommendedName>
</protein>
<dbReference type="InterPro" id="IPR047971">
    <property type="entry name" value="ExeM-like"/>
</dbReference>
<evidence type="ECO:0000313" key="2">
    <source>
        <dbReference type="EMBL" id="MBB4079288.1"/>
    </source>
</evidence>
<dbReference type="CDD" id="cd04486">
    <property type="entry name" value="YhcR_OBF_like"/>
    <property type="match status" value="1"/>
</dbReference>
<dbReference type="PANTHER" id="PTHR42834">
    <property type="entry name" value="ENDONUCLEASE/EXONUCLEASE/PHOSPHATASE FAMILY PROTEIN (AFU_ORTHOLOGUE AFUA_3G09210)"/>
    <property type="match status" value="1"/>
</dbReference>
<feature type="domain" description="Endonuclease/exonuclease/phosphatase" evidence="1">
    <location>
        <begin position="586"/>
        <end position="846"/>
    </location>
</feature>
<dbReference type="InterPro" id="IPR038081">
    <property type="entry name" value="CalX-like_sf"/>
</dbReference>
<sequence>MSLAAQDRVILTGLLDGTAPGAKPRAIELYVDGTVDLGDYVIQRYANTGTEPTGIALSGTYTDAFVYVVNGTDEFAQAFGTAGDFANIISSGTVSGNGNDAFALSRNGTILDQVGGEIGDDTDLYTDSYLYRTDNTGPDGGWVAANWTIPGNDVLDNKSLAEIGALVPFGSYRVGAVGPSVAVSPTADLGEPEKNGAFTLTLSEPAAQSVTITYELGGTAVAGTDFTDPQSGSVDIPAGTLSVPVNLTVIDDKTIEGTETIELTVTAVTDARYATGATATLSLTDDDLGSDPIGIHLVQGTTDVSPLAGNTVTVQAVVVGDFQAGLGGFYLQEEDADADLDSLTSEGIFVFASSPDVNIGDLVTVTAVVEERFNQTQLRGGDAGAMITIEAVNVGMPTAVNLALPSSDDRLEAFEGMRVSPVNMVITSVDGLERFGEIEVTSDERLVQFTECNEPNATALAAFIATQENDVVVIDDGRSGTNLRPILLPTGDPLSARTEFRAGQRISGLTGVLGYGFNRYRIQPTETDRVTLSGNERPTDAPDVGGNLRVVSANVLNYFTTLGSRGADTEGELQRQEAKIVAAMCALEADIIGLIEIENNDNVALARLVDSLSVHCGSRYRYVVSPNPGEDQIMVALVYRSDRVEESGTAAALATPASLFVGPGTNRVPLAQTFRVIDSTSPSFGETLTVCVNHLKSKGSGCGDGDDDSGGAGNCNGTRTGAARAITEWLATDPTGSEDSDVLIIGDLNSYRMEDPIDVFLQAGYQNTKTLVGDGKFPCGGGPPSYVFGGRWGSLDYALASPSLARHITGATAWTVNAPEPEILDYNTEDGGAHIYAADFYRFSDHDPIVVGIDLGQIVNKVPNGAGTASPVELQRSGESSYTFVNMVRRSEYLITNAAGQVLHRGVATPLAGTISTVGLPAGIYFVVLREPGVEIATFKVFK</sequence>
<name>A0A840EBA1_9BACT</name>
<dbReference type="SUPFAM" id="SSF141072">
    <property type="entry name" value="CalX-like"/>
    <property type="match status" value="1"/>
</dbReference>
<evidence type="ECO:0000313" key="3">
    <source>
        <dbReference type="Proteomes" id="UP000576209"/>
    </source>
</evidence>
<gene>
    <name evidence="2" type="ORF">GGR28_001908</name>
</gene>
<keyword evidence="3" id="KW-1185">Reference proteome</keyword>
<comment type="caution">
    <text evidence="2">The sequence shown here is derived from an EMBL/GenBank/DDBJ whole genome shotgun (WGS) entry which is preliminary data.</text>
</comment>